<evidence type="ECO:0000313" key="1">
    <source>
        <dbReference type="EMBL" id="BAA10633.1"/>
    </source>
</evidence>
<evidence type="ECO:0000313" key="2">
    <source>
        <dbReference type="Proteomes" id="UP000001425"/>
    </source>
</evidence>
<dbReference type="IntAct" id="Q55873">
    <property type="interactions" value="3"/>
</dbReference>
<dbReference type="STRING" id="1148.gene:10500137"/>
<keyword evidence="2" id="KW-1185">Reference proteome</keyword>
<protein>
    <submittedName>
        <fullName evidence="1">Slr0103 protein</fullName>
    </submittedName>
</protein>
<dbReference type="PIR" id="S76689">
    <property type="entry name" value="S76689"/>
</dbReference>
<dbReference type="Proteomes" id="UP000001425">
    <property type="component" value="Chromosome"/>
</dbReference>
<sequence>MALSPLSRFQASLLLALGGKDWDENHQNQANCLRWGQPWQYILSEPYQTPLPERFWQNALSQQPALTTAELVNWLIVLALYHYENPFGFRQDLSHWFHLCQNHCPAWVGGDQAEPALLLWQRLLTLILSERFAIHQLPALLRAPAQWWPVTPAPAFSPELRQGLTAIAACLENYVSPRTTGQTADPWIHMVSTAIYLWGQNPAQPRLILRQLGMAEQSASKAIALSPPRKNQVNHPGQNPYPGILSPLTLALVGAYNGMQISQQALITDHRSTVRANFLPLGQQLWRRWSGRLSVGSGQENPALAVAPPLGMQRRSSLKLVSQQEYAQILPTHGN</sequence>
<dbReference type="InParanoid" id="Q55873"/>
<gene>
    <name evidence="1" type="ordered locus">slr0103</name>
</gene>
<dbReference type="KEGG" id="syn:slr0103"/>
<dbReference type="EnsemblBacteria" id="BAA10633">
    <property type="protein sequence ID" value="BAA10633"/>
    <property type="gene ID" value="BAA10633"/>
</dbReference>
<accession>Q55873</accession>
<dbReference type="eggNOG" id="ENOG503087J">
    <property type="taxonomic scope" value="Bacteria"/>
</dbReference>
<dbReference type="EMBL" id="BA000022">
    <property type="protein sequence ID" value="BAA10633.1"/>
    <property type="molecule type" value="Genomic_DNA"/>
</dbReference>
<reference evidence="1 2" key="2">
    <citation type="journal article" date="1996" name="DNA Res.">
        <title>Sequence analysis of the genome of the unicellular cyanobacterium Synechocystis sp. strain PCC6803. II. Sequence determination of the entire genome and assignment of potential protein-coding regions.</title>
        <authorList>
            <person name="Kaneko T."/>
            <person name="Sato S."/>
            <person name="Kotani H."/>
            <person name="Tanaka A."/>
            <person name="Asamizu E."/>
            <person name="Nakamura Y."/>
            <person name="Miyajima N."/>
            <person name="Hirosawa M."/>
            <person name="Sugiura M."/>
            <person name="Sasamoto S."/>
            <person name="Kimura T."/>
            <person name="Hosouchi T."/>
            <person name="Matsuno A."/>
            <person name="Muraki A."/>
            <person name="Nakazaki N."/>
            <person name="Naruo K."/>
            <person name="Okumura S."/>
            <person name="Shimpo S."/>
            <person name="Takeuchi C."/>
            <person name="Wada T."/>
            <person name="Watanabe A."/>
            <person name="Yamada M."/>
            <person name="Yasuda M."/>
            <person name="Tabata S."/>
        </authorList>
    </citation>
    <scope>NUCLEOTIDE SEQUENCE [LARGE SCALE GENOMIC DNA]</scope>
    <source>
        <strain evidence="2">ATCC 27184 / PCC 6803 / Kazusa</strain>
    </source>
</reference>
<dbReference type="PaxDb" id="1148-1208465"/>
<dbReference type="AlphaFoldDB" id="Q55873"/>
<reference evidence="1 2" key="1">
    <citation type="journal article" date="1995" name="DNA Res.">
        <title>Sequence analysis of the genome of the unicellular cyanobacterium Synechocystis sp. strain PCC6803. I. Sequence features in the 1 Mb region from map positions 64% to 92% of the genome.</title>
        <authorList>
            <person name="Kaneko T."/>
            <person name="Tanaka A."/>
            <person name="Sato S."/>
            <person name="Kotani H."/>
            <person name="Sazuka T."/>
            <person name="Miyajima N."/>
            <person name="Sugiura M."/>
            <person name="Tabata S."/>
        </authorList>
    </citation>
    <scope>NUCLEOTIDE SEQUENCE [LARGE SCALE GENOMIC DNA]</scope>
    <source>
        <strain evidence="2">ATCC 27184 / PCC 6803 / Kazusa</strain>
    </source>
</reference>
<organism evidence="1 2">
    <name type="scientific">Synechocystis sp. (strain ATCC 27184 / PCC 6803 / Kazusa)</name>
    <dbReference type="NCBI Taxonomy" id="1111708"/>
    <lineage>
        <taxon>Bacteria</taxon>
        <taxon>Bacillati</taxon>
        <taxon>Cyanobacteriota</taxon>
        <taxon>Cyanophyceae</taxon>
        <taxon>Synechococcales</taxon>
        <taxon>Merismopediaceae</taxon>
        <taxon>Synechocystis</taxon>
    </lineage>
</organism>
<proteinExistence type="predicted"/>
<name>Q55873_SYNY3</name>